<dbReference type="Gene3D" id="3.90.1590.10">
    <property type="entry name" value="glutathione-dependent formaldehyde- activating enzyme (gfa)"/>
    <property type="match status" value="1"/>
</dbReference>
<sequence length="788" mass="85679">MRSNATYLLGFRANTASRLPLSWKATPDNWGTWTSGQRGPLYGSFDVNAHMTRHMLSMRQTATSTHAAYRQAKKCSSRKRWPAEASQSRNPVTKAAVKLQFRTIRMPLLPVLQFELLTHSQRPPGAAILIPMTILDVSLLCAVRVIKRSGEAAGMTSTSQPLTVRCQCGRVAITTPTAAPLAVWHCHCEECRKQSGSAFGTSAIFPADGMFPLSSEVESKIKKYTRDTDKGDTMDCYFCTECGSRLFHRIVGKDGPRPTVSIKGGCIEGLDWSGGRHIYVRSAVMKIPDEWETYETLSVLVCKRSYMVKMAKSSPPWALRWRSNTLFIIATVAVGLFTDLFLYGLVVPVLPFMLQNRLSIPENEVQSYVSSLLATYAGASVVSSLPAGWIADRTRSRQAPFLSGLAALLAATIMLALGRNIAVLIVARVLQGISAAFVWTIGLAMVLDTVGPQNLGKVIGSIFSIISIGELMAPVIGGILYEKTGYAGVFGLGVGMLVLDFIMRLLVIEKKTAAKYAQETLNGQRNPRDSTSRPDEDNEVDREASEEDALLPKEDDAYKICETPNKLVRALPIFICFKNPRLSMSLCLAFVQAALLAVYDATIPTEAQSLFRFSPLKAGLIFIALDVPYLLLGPIAGWAVDRYGTKPVAVIGFGWMVPVLILLRLPSAELLPKSKNIILYCALLALNGVGLAIIGSPSVVEASSVVQKYDKANPGFFGENGPYAQLYGFNSLFFCAGLTIGPVVAGVLKDSIGYGNMNLVFAALSAVTTILSFLIIGGTPKILSWKLR</sequence>
<evidence type="ECO:0000256" key="5">
    <source>
        <dbReference type="ARBA" id="ARBA00022723"/>
    </source>
</evidence>
<evidence type="ECO:0000259" key="11">
    <source>
        <dbReference type="PROSITE" id="PS50850"/>
    </source>
</evidence>
<dbReference type="PANTHER" id="PTHR23506">
    <property type="entry name" value="GH10249P"/>
    <property type="match status" value="1"/>
</dbReference>
<comment type="subcellular location">
    <subcellularLocation>
        <location evidence="1">Membrane</location>
        <topology evidence="1">Multi-pass membrane protein</topology>
    </subcellularLocation>
</comment>
<evidence type="ECO:0000313" key="14">
    <source>
        <dbReference type="Proteomes" id="UP000319160"/>
    </source>
</evidence>
<proteinExistence type="inferred from homology"/>
<dbReference type="Gene3D" id="1.20.1250.20">
    <property type="entry name" value="MFS general substrate transporter like domains"/>
    <property type="match status" value="2"/>
</dbReference>
<dbReference type="GO" id="GO:0016846">
    <property type="term" value="F:carbon-sulfur lyase activity"/>
    <property type="evidence" value="ECO:0007669"/>
    <property type="project" value="InterPro"/>
</dbReference>
<gene>
    <name evidence="13" type="ORF">FHL15_006473</name>
</gene>
<comment type="caution">
    <text evidence="13">The sequence shown here is derived from an EMBL/GenBank/DDBJ whole genome shotgun (WGS) entry which is preliminary data.</text>
</comment>
<organism evidence="13 14">
    <name type="scientific">Xylaria flabelliformis</name>
    <dbReference type="NCBI Taxonomy" id="2512241"/>
    <lineage>
        <taxon>Eukaryota</taxon>
        <taxon>Fungi</taxon>
        <taxon>Dikarya</taxon>
        <taxon>Ascomycota</taxon>
        <taxon>Pezizomycotina</taxon>
        <taxon>Sordariomycetes</taxon>
        <taxon>Xylariomycetidae</taxon>
        <taxon>Xylariales</taxon>
        <taxon>Xylariaceae</taxon>
        <taxon>Xylaria</taxon>
    </lineage>
</organism>
<feature type="transmembrane region" description="Helical" evidence="10">
    <location>
        <begin position="726"/>
        <end position="747"/>
    </location>
</feature>
<dbReference type="InterPro" id="IPR036259">
    <property type="entry name" value="MFS_trans_sf"/>
</dbReference>
<feature type="compositionally biased region" description="Basic and acidic residues" evidence="9">
    <location>
        <begin position="526"/>
        <end position="535"/>
    </location>
</feature>
<evidence type="ECO:0000256" key="1">
    <source>
        <dbReference type="ARBA" id="ARBA00004141"/>
    </source>
</evidence>
<name>A0A553HX67_9PEZI</name>
<dbReference type="InterPro" id="IPR006913">
    <property type="entry name" value="CENP-V/GFA"/>
</dbReference>
<feature type="compositionally biased region" description="Acidic residues" evidence="9">
    <location>
        <begin position="536"/>
        <end position="549"/>
    </location>
</feature>
<keyword evidence="3" id="KW-0813">Transport</keyword>
<accession>A0A553HX67</accession>
<feature type="domain" description="Major facilitator superfamily (MFS) profile" evidence="11">
    <location>
        <begin position="328"/>
        <end position="780"/>
    </location>
</feature>
<evidence type="ECO:0000256" key="7">
    <source>
        <dbReference type="ARBA" id="ARBA00022989"/>
    </source>
</evidence>
<evidence type="ECO:0000256" key="10">
    <source>
        <dbReference type="SAM" id="Phobius"/>
    </source>
</evidence>
<protein>
    <recommendedName>
        <fullName evidence="15">CENP-V/GFA domain-containing protein</fullName>
    </recommendedName>
</protein>
<keyword evidence="7 10" id="KW-1133">Transmembrane helix</keyword>
<dbReference type="CDD" id="cd17325">
    <property type="entry name" value="MFS_MdtG_SLC18_like"/>
    <property type="match status" value="1"/>
</dbReference>
<keyword evidence="14" id="KW-1185">Reference proteome</keyword>
<dbReference type="SUPFAM" id="SSF51316">
    <property type="entry name" value="Mss4-like"/>
    <property type="match status" value="1"/>
</dbReference>
<feature type="transmembrane region" description="Helical" evidence="10">
    <location>
        <begin position="399"/>
        <end position="417"/>
    </location>
</feature>
<evidence type="ECO:0000259" key="12">
    <source>
        <dbReference type="PROSITE" id="PS51891"/>
    </source>
</evidence>
<dbReference type="AlphaFoldDB" id="A0A553HX67"/>
<keyword evidence="5" id="KW-0479">Metal-binding</keyword>
<dbReference type="Pfam" id="PF07690">
    <property type="entry name" value="MFS_1"/>
    <property type="match status" value="1"/>
</dbReference>
<dbReference type="OrthoDB" id="5086884at2759"/>
<feature type="transmembrane region" description="Helical" evidence="10">
    <location>
        <begin position="618"/>
        <end position="640"/>
    </location>
</feature>
<feature type="transmembrane region" description="Helical" evidence="10">
    <location>
        <begin position="326"/>
        <end position="347"/>
    </location>
</feature>
<dbReference type="InterPro" id="IPR050930">
    <property type="entry name" value="MFS_Vesicular_Transporter"/>
</dbReference>
<evidence type="ECO:0000256" key="4">
    <source>
        <dbReference type="ARBA" id="ARBA00022692"/>
    </source>
</evidence>
<dbReference type="InterPro" id="IPR020846">
    <property type="entry name" value="MFS_dom"/>
</dbReference>
<evidence type="ECO:0000256" key="2">
    <source>
        <dbReference type="ARBA" id="ARBA00005495"/>
    </source>
</evidence>
<comment type="similarity">
    <text evidence="2">Belongs to the Gfa family.</text>
</comment>
<reference evidence="14" key="1">
    <citation type="submission" date="2019-06" db="EMBL/GenBank/DDBJ databases">
        <title>Draft genome sequence of the griseofulvin-producing fungus Xylaria cubensis strain G536.</title>
        <authorList>
            <person name="Mead M.E."/>
            <person name="Raja H.A."/>
            <person name="Steenwyk J.L."/>
            <person name="Knowles S.L."/>
            <person name="Oberlies N.H."/>
            <person name="Rokas A."/>
        </authorList>
    </citation>
    <scope>NUCLEOTIDE SEQUENCE [LARGE SCALE GENOMIC DNA]</scope>
    <source>
        <strain evidence="14">G536</strain>
    </source>
</reference>
<dbReference type="STRING" id="2512241.A0A553HX67"/>
<feature type="transmembrane region" description="Helical" evidence="10">
    <location>
        <begin position="367"/>
        <end position="387"/>
    </location>
</feature>
<feature type="domain" description="CENP-V/GFA" evidence="12">
    <location>
        <begin position="162"/>
        <end position="273"/>
    </location>
</feature>
<feature type="transmembrane region" description="Helical" evidence="10">
    <location>
        <begin position="423"/>
        <end position="446"/>
    </location>
</feature>
<dbReference type="Pfam" id="PF04828">
    <property type="entry name" value="GFA"/>
    <property type="match status" value="1"/>
</dbReference>
<evidence type="ECO:0000256" key="8">
    <source>
        <dbReference type="ARBA" id="ARBA00023136"/>
    </source>
</evidence>
<feature type="transmembrane region" description="Helical" evidence="10">
    <location>
        <begin position="646"/>
        <end position="665"/>
    </location>
</feature>
<dbReference type="SUPFAM" id="SSF103473">
    <property type="entry name" value="MFS general substrate transporter"/>
    <property type="match status" value="1"/>
</dbReference>
<keyword evidence="6" id="KW-0862">Zinc</keyword>
<feature type="transmembrane region" description="Helical" evidence="10">
    <location>
        <begin position="458"/>
        <end position="480"/>
    </location>
</feature>
<dbReference type="EMBL" id="VFLP01000035">
    <property type="protein sequence ID" value="TRX92546.1"/>
    <property type="molecule type" value="Genomic_DNA"/>
</dbReference>
<feature type="transmembrane region" description="Helical" evidence="10">
    <location>
        <begin position="126"/>
        <end position="146"/>
    </location>
</feature>
<dbReference type="PROSITE" id="PS50850">
    <property type="entry name" value="MFS"/>
    <property type="match status" value="1"/>
</dbReference>
<evidence type="ECO:0000256" key="6">
    <source>
        <dbReference type="ARBA" id="ARBA00022833"/>
    </source>
</evidence>
<dbReference type="PROSITE" id="PS51891">
    <property type="entry name" value="CENP_V_GFA"/>
    <property type="match status" value="1"/>
</dbReference>
<feature type="transmembrane region" description="Helical" evidence="10">
    <location>
        <begin position="677"/>
        <end position="700"/>
    </location>
</feature>
<dbReference type="PANTHER" id="PTHR23506:SF37">
    <property type="entry name" value="MAJOR FACILITATOR SUPERFAMILY (MFS) PROFILE DOMAIN-CONTAINING PROTEIN"/>
    <property type="match status" value="1"/>
</dbReference>
<keyword evidence="8 10" id="KW-0472">Membrane</keyword>
<dbReference type="GO" id="GO:0022857">
    <property type="term" value="F:transmembrane transporter activity"/>
    <property type="evidence" value="ECO:0007669"/>
    <property type="project" value="InterPro"/>
</dbReference>
<keyword evidence="4 10" id="KW-0812">Transmembrane</keyword>
<evidence type="ECO:0000256" key="9">
    <source>
        <dbReference type="SAM" id="MobiDB-lite"/>
    </source>
</evidence>
<dbReference type="Proteomes" id="UP000319160">
    <property type="component" value="Unassembled WGS sequence"/>
</dbReference>
<evidence type="ECO:0008006" key="15">
    <source>
        <dbReference type="Google" id="ProtNLM"/>
    </source>
</evidence>
<evidence type="ECO:0000256" key="3">
    <source>
        <dbReference type="ARBA" id="ARBA00022448"/>
    </source>
</evidence>
<dbReference type="InterPro" id="IPR011701">
    <property type="entry name" value="MFS"/>
</dbReference>
<feature type="transmembrane region" description="Helical" evidence="10">
    <location>
        <begin position="486"/>
        <end position="507"/>
    </location>
</feature>
<dbReference type="InterPro" id="IPR011057">
    <property type="entry name" value="Mss4-like_sf"/>
</dbReference>
<dbReference type="GO" id="GO:0046872">
    <property type="term" value="F:metal ion binding"/>
    <property type="evidence" value="ECO:0007669"/>
    <property type="project" value="UniProtKB-KW"/>
</dbReference>
<feature type="region of interest" description="Disordered" evidence="9">
    <location>
        <begin position="519"/>
        <end position="549"/>
    </location>
</feature>
<dbReference type="GO" id="GO:0016020">
    <property type="term" value="C:membrane"/>
    <property type="evidence" value="ECO:0007669"/>
    <property type="project" value="UniProtKB-SubCell"/>
</dbReference>
<evidence type="ECO:0000313" key="13">
    <source>
        <dbReference type="EMBL" id="TRX92546.1"/>
    </source>
</evidence>
<feature type="transmembrane region" description="Helical" evidence="10">
    <location>
        <begin position="759"/>
        <end position="778"/>
    </location>
</feature>